<name>A0A133XY34_9LACT</name>
<reference evidence="1 2" key="1">
    <citation type="submission" date="2016-01" db="EMBL/GenBank/DDBJ databases">
        <authorList>
            <person name="Oliw E.H."/>
        </authorList>
    </citation>
    <scope>NUCLEOTIDE SEQUENCE [LARGE SCALE GENOMIC DNA]</scope>
    <source>
        <strain evidence="1 2">KA00635</strain>
    </source>
</reference>
<dbReference type="EMBL" id="LSCQ01000054">
    <property type="protein sequence ID" value="KXB35851.1"/>
    <property type="molecule type" value="Genomic_DNA"/>
</dbReference>
<evidence type="ECO:0000313" key="1">
    <source>
        <dbReference type="EMBL" id="KXB35851.1"/>
    </source>
</evidence>
<dbReference type="AlphaFoldDB" id="A0A133XY34"/>
<proteinExistence type="predicted"/>
<protein>
    <submittedName>
        <fullName evidence="1">Uncharacterized protein</fullName>
    </submittedName>
</protein>
<dbReference type="Proteomes" id="UP000070422">
    <property type="component" value="Unassembled WGS sequence"/>
</dbReference>
<gene>
    <name evidence="1" type="ORF">HMPREF3187_01127</name>
</gene>
<feature type="non-terminal residue" evidence="1">
    <location>
        <position position="1"/>
    </location>
</feature>
<sequence>NLNMHLILQFTFFEFVKKDTQKSLLSKEKICIMERVLLNTGVTLSW</sequence>
<organism evidence="1 2">
    <name type="scientific">Aerococcus christensenii</name>
    <dbReference type="NCBI Taxonomy" id="87541"/>
    <lineage>
        <taxon>Bacteria</taxon>
        <taxon>Bacillati</taxon>
        <taxon>Bacillota</taxon>
        <taxon>Bacilli</taxon>
        <taxon>Lactobacillales</taxon>
        <taxon>Aerococcaceae</taxon>
        <taxon>Aerococcus</taxon>
    </lineage>
</organism>
<comment type="caution">
    <text evidence="1">The sequence shown here is derived from an EMBL/GenBank/DDBJ whole genome shotgun (WGS) entry which is preliminary data.</text>
</comment>
<evidence type="ECO:0000313" key="2">
    <source>
        <dbReference type="Proteomes" id="UP000070422"/>
    </source>
</evidence>
<accession>A0A133XY34</accession>
<dbReference type="PATRIC" id="fig|87541.4.peg.1115"/>